<reference evidence="1 2" key="1">
    <citation type="submission" date="2021-06" db="EMBL/GenBank/DDBJ databases">
        <title>Caerostris extrusa draft genome.</title>
        <authorList>
            <person name="Kono N."/>
            <person name="Arakawa K."/>
        </authorList>
    </citation>
    <scope>NUCLEOTIDE SEQUENCE [LARGE SCALE GENOMIC DNA]</scope>
</reference>
<dbReference type="EMBL" id="BPLR01004023">
    <property type="protein sequence ID" value="GIX91415.1"/>
    <property type="molecule type" value="Genomic_DNA"/>
</dbReference>
<keyword evidence="2" id="KW-1185">Reference proteome</keyword>
<dbReference type="AlphaFoldDB" id="A0AAV4P633"/>
<organism evidence="1 2">
    <name type="scientific">Caerostris extrusa</name>
    <name type="common">Bark spider</name>
    <name type="synonym">Caerostris bankana</name>
    <dbReference type="NCBI Taxonomy" id="172846"/>
    <lineage>
        <taxon>Eukaryota</taxon>
        <taxon>Metazoa</taxon>
        <taxon>Ecdysozoa</taxon>
        <taxon>Arthropoda</taxon>
        <taxon>Chelicerata</taxon>
        <taxon>Arachnida</taxon>
        <taxon>Araneae</taxon>
        <taxon>Araneomorphae</taxon>
        <taxon>Entelegynae</taxon>
        <taxon>Araneoidea</taxon>
        <taxon>Araneidae</taxon>
        <taxon>Caerostris</taxon>
    </lineage>
</organism>
<evidence type="ECO:0000313" key="1">
    <source>
        <dbReference type="EMBL" id="GIX91415.1"/>
    </source>
</evidence>
<proteinExistence type="predicted"/>
<accession>A0AAV4P633</accession>
<sequence>MRTFRCEKILSKNITVFIKSTNEYLISKRPVCMPKVLMLFLGRLGSPLHAEMPKNKGE</sequence>
<gene>
    <name evidence="1" type="ORF">CEXT_390511</name>
</gene>
<comment type="caution">
    <text evidence="1">The sequence shown here is derived from an EMBL/GenBank/DDBJ whole genome shotgun (WGS) entry which is preliminary data.</text>
</comment>
<evidence type="ECO:0000313" key="2">
    <source>
        <dbReference type="Proteomes" id="UP001054945"/>
    </source>
</evidence>
<feature type="non-terminal residue" evidence="1">
    <location>
        <position position="58"/>
    </location>
</feature>
<protein>
    <submittedName>
        <fullName evidence="1">Uncharacterized protein</fullName>
    </submittedName>
</protein>
<name>A0AAV4P633_CAEEX</name>
<dbReference type="Proteomes" id="UP001054945">
    <property type="component" value="Unassembled WGS sequence"/>
</dbReference>